<feature type="compositionally biased region" description="Low complexity" evidence="1">
    <location>
        <begin position="207"/>
        <end position="226"/>
    </location>
</feature>
<dbReference type="InterPro" id="IPR006578">
    <property type="entry name" value="MADF-dom"/>
</dbReference>
<evidence type="ECO:0000256" key="1">
    <source>
        <dbReference type="SAM" id="MobiDB-lite"/>
    </source>
</evidence>
<name>A0A0M4E7H5_DROBS</name>
<keyword evidence="4" id="KW-1185">Reference proteome</keyword>
<evidence type="ECO:0000313" key="3">
    <source>
        <dbReference type="EMBL" id="ALC42654.1"/>
    </source>
</evidence>
<organism evidence="3 4">
    <name type="scientific">Drosophila busckii</name>
    <name type="common">Fruit fly</name>
    <dbReference type="NCBI Taxonomy" id="30019"/>
    <lineage>
        <taxon>Eukaryota</taxon>
        <taxon>Metazoa</taxon>
        <taxon>Ecdysozoa</taxon>
        <taxon>Arthropoda</taxon>
        <taxon>Hexapoda</taxon>
        <taxon>Insecta</taxon>
        <taxon>Pterygota</taxon>
        <taxon>Neoptera</taxon>
        <taxon>Endopterygota</taxon>
        <taxon>Diptera</taxon>
        <taxon>Brachycera</taxon>
        <taxon>Muscomorpha</taxon>
        <taxon>Ephydroidea</taxon>
        <taxon>Drosophilidae</taxon>
        <taxon>Drosophila</taxon>
    </lineage>
</organism>
<evidence type="ECO:0000259" key="2">
    <source>
        <dbReference type="Pfam" id="PF10545"/>
    </source>
</evidence>
<dbReference type="PANTHER" id="PTHR21505">
    <property type="entry name" value="MADF DOMAIN-CONTAINING PROTEIN-RELATED"/>
    <property type="match status" value="1"/>
</dbReference>
<dbReference type="Proteomes" id="UP000494163">
    <property type="component" value="Chromosome 2R"/>
</dbReference>
<dbReference type="PANTHER" id="PTHR21505:SF8">
    <property type="entry name" value="DPT-YFP REPRESSOR BY OVEREXPRESSION, ISOFORM D-RELATED"/>
    <property type="match status" value="1"/>
</dbReference>
<feature type="region of interest" description="Disordered" evidence="1">
    <location>
        <begin position="207"/>
        <end position="248"/>
    </location>
</feature>
<dbReference type="EMBL" id="CP012524">
    <property type="protein sequence ID" value="ALC42654.1"/>
    <property type="molecule type" value="Genomic_DNA"/>
</dbReference>
<dbReference type="OrthoDB" id="7476629at2759"/>
<gene>
    <name evidence="3" type="ORF">Dbus_chr2Rg2233</name>
</gene>
<reference evidence="3 4" key="1">
    <citation type="submission" date="2015-08" db="EMBL/GenBank/DDBJ databases">
        <title>Ancestral chromatin configuration constrains chromatin evolution on differentiating sex chromosomes in Drosophila.</title>
        <authorList>
            <person name="Zhou Q."/>
            <person name="Bachtrog D."/>
        </authorList>
    </citation>
    <scope>NUCLEOTIDE SEQUENCE [LARGE SCALE GENOMIC DNA]</scope>
    <source>
        <tissue evidence="3">Whole larvae</tissue>
    </source>
</reference>
<dbReference type="AlphaFoldDB" id="A0A0M4E7H5"/>
<sequence>MYNVERTKQKINNLRCAFRHQLRKYNEVKKNGEKYEPYCPKRRYFESLMFLKDEEIGGTGAGTERRVKRADNLRVQQNTETNNTVVLVQHEPCEEFSDVESLPKQAKTDLSKLSPSNSTNEFCTNLFEEVEADPIISIETVNSSTHVEPQSSTTIKEIEVIMPAERSKSIQSLSSISTPMKDRINSTVQIVDSNRDKRISARQKYINKNTNNTINNTNSNSNNSIANRKRSLSISSQTSQDDNEMPPAKCRAEISSSDFERLFSLALKNANNSHEDPFSSFGKVIAHKLRTMDSTQAIYAEKVIADVLYQGQMKMLSALSITQFLGVDNTTVYVESPSK</sequence>
<dbReference type="OMA" id="NPCLWKA"/>
<proteinExistence type="predicted"/>
<protein>
    <submittedName>
        <fullName evidence="3">CG3163</fullName>
    </submittedName>
</protein>
<dbReference type="Pfam" id="PF10545">
    <property type="entry name" value="MADF_DNA_bdg"/>
    <property type="match status" value="1"/>
</dbReference>
<feature type="domain" description="MADF" evidence="2">
    <location>
        <begin position="3"/>
        <end position="51"/>
    </location>
</feature>
<accession>A0A0M4E7H5</accession>
<evidence type="ECO:0000313" key="4">
    <source>
        <dbReference type="Proteomes" id="UP000494163"/>
    </source>
</evidence>